<dbReference type="Proteomes" id="UP000714420">
    <property type="component" value="Unassembled WGS sequence"/>
</dbReference>
<keyword evidence="3" id="KW-0378">Hydrolase</keyword>
<reference evidence="8 9" key="1">
    <citation type="submission" date="2020-05" db="EMBL/GenBank/DDBJ databases">
        <title>Distinct polysaccharide utilization as determinants for interspecies competition between intestinal Prevotella spp.</title>
        <authorList>
            <person name="Galvez E.J.C."/>
            <person name="Iljazovic A."/>
            <person name="Strowig T."/>
        </authorList>
    </citation>
    <scope>NUCLEOTIDE SEQUENCE [LARGE SCALE GENOMIC DNA]</scope>
    <source>
        <strain evidence="8 9">PMUR</strain>
    </source>
</reference>
<dbReference type="Gene3D" id="3.40.140.10">
    <property type="entry name" value="Cytidine Deaminase, domain 2"/>
    <property type="match status" value="1"/>
</dbReference>
<dbReference type="NCBIfam" id="TIGR00608">
    <property type="entry name" value="radc"/>
    <property type="match status" value="1"/>
</dbReference>
<keyword evidence="9" id="KW-1185">Reference proteome</keyword>
<dbReference type="InterPro" id="IPR037518">
    <property type="entry name" value="MPN"/>
</dbReference>
<dbReference type="InterPro" id="IPR025657">
    <property type="entry name" value="RadC_JAB"/>
</dbReference>
<feature type="domain" description="MPN" evidence="7">
    <location>
        <begin position="106"/>
        <end position="228"/>
    </location>
</feature>
<keyword evidence="2" id="KW-0479">Metal-binding</keyword>
<comment type="caution">
    <text evidence="8">The sequence shown here is derived from an EMBL/GenBank/DDBJ whole genome shotgun (WGS) entry which is preliminary data.</text>
</comment>
<keyword evidence="5" id="KW-0482">Metalloprotease</keyword>
<dbReference type="Pfam" id="PF04002">
    <property type="entry name" value="RadC"/>
    <property type="match status" value="1"/>
</dbReference>
<sequence>MGKLSINMWAEEDRPREKLERMGAPALSNAELLAILIGSGSPKESAVELMKRVMSDCNNNLNTLGKKSISDLTKYKGVGPAKAISILAACELGKRRQLEQAEDRPDLSSATAIYNIMHPVMQDLDVEEAWVLFMNRSLKLIKKERLSHGGLSETAVDVRVIMRDALLCNATVVALCHNHPSNNARPSAEDTRLTEMVKAACAAMRIYFLDHIIITDGKYYSYREEGLL</sequence>
<evidence type="ECO:0000313" key="9">
    <source>
        <dbReference type="Proteomes" id="UP000714420"/>
    </source>
</evidence>
<comment type="similarity">
    <text evidence="6">Belongs to the UPF0758 family.</text>
</comment>
<gene>
    <name evidence="8" type="primary">radC</name>
    <name evidence="8" type="ORF">HPS56_06210</name>
</gene>
<proteinExistence type="inferred from homology"/>
<organism evidence="8 9">
    <name type="scientific">Xylanibacter muris</name>
    <dbReference type="NCBI Taxonomy" id="2736290"/>
    <lineage>
        <taxon>Bacteria</taxon>
        <taxon>Pseudomonadati</taxon>
        <taxon>Bacteroidota</taxon>
        <taxon>Bacteroidia</taxon>
        <taxon>Bacteroidales</taxon>
        <taxon>Prevotellaceae</taxon>
        <taxon>Xylanibacter</taxon>
    </lineage>
</organism>
<dbReference type="SUPFAM" id="SSF102712">
    <property type="entry name" value="JAB1/MPN domain"/>
    <property type="match status" value="1"/>
</dbReference>
<dbReference type="CDD" id="cd08071">
    <property type="entry name" value="MPN_DUF2466"/>
    <property type="match status" value="1"/>
</dbReference>
<evidence type="ECO:0000256" key="6">
    <source>
        <dbReference type="RuleBase" id="RU003797"/>
    </source>
</evidence>
<evidence type="ECO:0000256" key="4">
    <source>
        <dbReference type="ARBA" id="ARBA00022833"/>
    </source>
</evidence>
<evidence type="ECO:0000256" key="1">
    <source>
        <dbReference type="ARBA" id="ARBA00022670"/>
    </source>
</evidence>
<accession>A0ABX2AMH3</accession>
<dbReference type="PROSITE" id="PS50249">
    <property type="entry name" value="MPN"/>
    <property type="match status" value="1"/>
</dbReference>
<evidence type="ECO:0000259" key="7">
    <source>
        <dbReference type="PROSITE" id="PS50249"/>
    </source>
</evidence>
<dbReference type="Pfam" id="PF20582">
    <property type="entry name" value="UPF0758_N"/>
    <property type="match status" value="1"/>
</dbReference>
<evidence type="ECO:0000313" key="8">
    <source>
        <dbReference type="EMBL" id="NPD91950.1"/>
    </source>
</evidence>
<dbReference type="NCBIfam" id="NF000642">
    <property type="entry name" value="PRK00024.1"/>
    <property type="match status" value="1"/>
</dbReference>
<evidence type="ECO:0000256" key="5">
    <source>
        <dbReference type="ARBA" id="ARBA00023049"/>
    </source>
</evidence>
<dbReference type="RefSeq" id="WP_172275288.1">
    <property type="nucleotide sequence ID" value="NZ_CASGMU010000003.1"/>
</dbReference>
<keyword evidence="1" id="KW-0645">Protease</keyword>
<name>A0ABX2AMH3_9BACT</name>
<protein>
    <submittedName>
        <fullName evidence="8">DNA repair protein RadC</fullName>
    </submittedName>
</protein>
<dbReference type="InterPro" id="IPR001405">
    <property type="entry name" value="UPF0758"/>
</dbReference>
<evidence type="ECO:0000256" key="2">
    <source>
        <dbReference type="ARBA" id="ARBA00022723"/>
    </source>
</evidence>
<evidence type="ECO:0000256" key="3">
    <source>
        <dbReference type="ARBA" id="ARBA00022801"/>
    </source>
</evidence>
<dbReference type="PANTHER" id="PTHR30471:SF3">
    <property type="entry name" value="UPF0758 PROTEIN YEES-RELATED"/>
    <property type="match status" value="1"/>
</dbReference>
<dbReference type="PANTHER" id="PTHR30471">
    <property type="entry name" value="DNA REPAIR PROTEIN RADC"/>
    <property type="match status" value="1"/>
</dbReference>
<keyword evidence="4" id="KW-0862">Zinc</keyword>
<dbReference type="InterPro" id="IPR046778">
    <property type="entry name" value="UPF0758_N"/>
</dbReference>
<dbReference type="EMBL" id="JABKKF010000004">
    <property type="protein sequence ID" value="NPD91950.1"/>
    <property type="molecule type" value="Genomic_DNA"/>
</dbReference>